<evidence type="ECO:0000313" key="5">
    <source>
        <dbReference type="Proteomes" id="UP001285441"/>
    </source>
</evidence>
<keyword evidence="5" id="KW-1185">Reference proteome</keyword>
<evidence type="ECO:0000313" key="4">
    <source>
        <dbReference type="EMBL" id="KAK3387827.1"/>
    </source>
</evidence>
<sequence length="349" mass="37993">MPLPTATIPKGSLVLVTGATGFLGSHVVKQLLDRGYRVRGTVRSFPAAQWLIASDPFQPYAASGQLTLVQVPDLGADHAFDEAVRGVSAIAHIASTVDLSPDPNHVIAPVVAATLGILEAALREPSVREVVYTSSIMAATNTAHGIDTVIGLDTYNEDAIRAAWAPPPYEPERGFPVYMASKAEAEKAVWKFVEEKKPHFTVNTVLPAMIAGEPLDSKHALGNAVYLRHVYDGNVAFLSAVSASFTINVSDVALLHVAAILDPDTKSSRLQAWGYPTTWNDWLPILRRLRPDHKFMPDMPDVPYLTISTDESESLALLKKWDVGREEGWTSLEQTIKDNLKGGYYESLP</sequence>
<dbReference type="InterPro" id="IPR002225">
    <property type="entry name" value="3Beta_OHSteriod_DH/Estase"/>
</dbReference>
<evidence type="ECO:0000256" key="1">
    <source>
        <dbReference type="ARBA" id="ARBA00023002"/>
    </source>
</evidence>
<dbReference type="InterPro" id="IPR036291">
    <property type="entry name" value="NAD(P)-bd_dom_sf"/>
</dbReference>
<evidence type="ECO:0000256" key="2">
    <source>
        <dbReference type="ARBA" id="ARBA00023445"/>
    </source>
</evidence>
<dbReference type="GO" id="GO:0006694">
    <property type="term" value="P:steroid biosynthetic process"/>
    <property type="evidence" value="ECO:0007669"/>
    <property type="project" value="InterPro"/>
</dbReference>
<protein>
    <submittedName>
        <fullName evidence="4">Aldehyde reductase 2</fullName>
    </submittedName>
</protein>
<reference evidence="4" key="2">
    <citation type="submission" date="2023-06" db="EMBL/GenBank/DDBJ databases">
        <authorList>
            <consortium name="Lawrence Berkeley National Laboratory"/>
            <person name="Haridas S."/>
            <person name="Hensen N."/>
            <person name="Bonometti L."/>
            <person name="Westerberg I."/>
            <person name="Brannstrom I.O."/>
            <person name="Guillou S."/>
            <person name="Cros-Aarteil S."/>
            <person name="Calhoun S."/>
            <person name="Kuo A."/>
            <person name="Mondo S."/>
            <person name="Pangilinan J."/>
            <person name="Riley R."/>
            <person name="LaButti K."/>
            <person name="Andreopoulos B."/>
            <person name="Lipzen A."/>
            <person name="Chen C."/>
            <person name="Yanf M."/>
            <person name="Daum C."/>
            <person name="Ng V."/>
            <person name="Clum A."/>
            <person name="Steindorff A."/>
            <person name="Ohm R."/>
            <person name="Martin F."/>
            <person name="Silar P."/>
            <person name="Natvig D."/>
            <person name="Lalanne C."/>
            <person name="Gautier V."/>
            <person name="Ament-velasquez S.L."/>
            <person name="Kruys A."/>
            <person name="Hutchinson M.I."/>
            <person name="Powell A.J."/>
            <person name="Barry K."/>
            <person name="Miller A.N."/>
            <person name="Grigoriev I.V."/>
            <person name="Debuchy R."/>
            <person name="Gladieux P."/>
            <person name="Thoren M.H."/>
            <person name="Johannesson H."/>
        </authorList>
    </citation>
    <scope>NUCLEOTIDE SEQUENCE</scope>
    <source>
        <strain evidence="4">CBS 232.78</strain>
    </source>
</reference>
<keyword evidence="1" id="KW-0560">Oxidoreductase</keyword>
<evidence type="ECO:0000259" key="3">
    <source>
        <dbReference type="Pfam" id="PF01073"/>
    </source>
</evidence>
<dbReference type="InterPro" id="IPR050425">
    <property type="entry name" value="NAD(P)_dehydrat-like"/>
</dbReference>
<dbReference type="PANTHER" id="PTHR10366:SF562">
    <property type="entry name" value="ALDEHYDE REDUCTASE II (AFU_ORTHOLOGUE AFUA_1G11360)"/>
    <property type="match status" value="1"/>
</dbReference>
<dbReference type="GO" id="GO:0016616">
    <property type="term" value="F:oxidoreductase activity, acting on the CH-OH group of donors, NAD or NADP as acceptor"/>
    <property type="evidence" value="ECO:0007669"/>
    <property type="project" value="InterPro"/>
</dbReference>
<comment type="similarity">
    <text evidence="2">Belongs to the NAD(P)-dependent epimerase/dehydratase family. Dihydroflavonol-4-reductase subfamily.</text>
</comment>
<dbReference type="SUPFAM" id="SSF51735">
    <property type="entry name" value="NAD(P)-binding Rossmann-fold domains"/>
    <property type="match status" value="1"/>
</dbReference>
<dbReference type="AlphaFoldDB" id="A0AAE0NU81"/>
<comment type="caution">
    <text evidence="4">The sequence shown here is derived from an EMBL/GenBank/DDBJ whole genome shotgun (WGS) entry which is preliminary data.</text>
</comment>
<accession>A0AAE0NU81</accession>
<dbReference type="Gene3D" id="3.40.50.720">
    <property type="entry name" value="NAD(P)-binding Rossmann-like Domain"/>
    <property type="match status" value="1"/>
</dbReference>
<proteinExistence type="inferred from homology"/>
<dbReference type="Proteomes" id="UP001285441">
    <property type="component" value="Unassembled WGS sequence"/>
</dbReference>
<organism evidence="4 5">
    <name type="scientific">Podospora didyma</name>
    <dbReference type="NCBI Taxonomy" id="330526"/>
    <lineage>
        <taxon>Eukaryota</taxon>
        <taxon>Fungi</taxon>
        <taxon>Dikarya</taxon>
        <taxon>Ascomycota</taxon>
        <taxon>Pezizomycotina</taxon>
        <taxon>Sordariomycetes</taxon>
        <taxon>Sordariomycetidae</taxon>
        <taxon>Sordariales</taxon>
        <taxon>Podosporaceae</taxon>
        <taxon>Podospora</taxon>
    </lineage>
</organism>
<dbReference type="EMBL" id="JAULSW010000003">
    <property type="protein sequence ID" value="KAK3387827.1"/>
    <property type="molecule type" value="Genomic_DNA"/>
</dbReference>
<gene>
    <name evidence="4" type="ORF">B0H63DRAFT_493868</name>
</gene>
<dbReference type="Pfam" id="PF01073">
    <property type="entry name" value="3Beta_HSD"/>
    <property type="match status" value="1"/>
</dbReference>
<reference evidence="4" key="1">
    <citation type="journal article" date="2023" name="Mol. Phylogenet. Evol.">
        <title>Genome-scale phylogeny and comparative genomics of the fungal order Sordariales.</title>
        <authorList>
            <person name="Hensen N."/>
            <person name="Bonometti L."/>
            <person name="Westerberg I."/>
            <person name="Brannstrom I.O."/>
            <person name="Guillou S."/>
            <person name="Cros-Aarteil S."/>
            <person name="Calhoun S."/>
            <person name="Haridas S."/>
            <person name="Kuo A."/>
            <person name="Mondo S."/>
            <person name="Pangilinan J."/>
            <person name="Riley R."/>
            <person name="LaButti K."/>
            <person name="Andreopoulos B."/>
            <person name="Lipzen A."/>
            <person name="Chen C."/>
            <person name="Yan M."/>
            <person name="Daum C."/>
            <person name="Ng V."/>
            <person name="Clum A."/>
            <person name="Steindorff A."/>
            <person name="Ohm R.A."/>
            <person name="Martin F."/>
            <person name="Silar P."/>
            <person name="Natvig D.O."/>
            <person name="Lalanne C."/>
            <person name="Gautier V."/>
            <person name="Ament-Velasquez S.L."/>
            <person name="Kruys A."/>
            <person name="Hutchinson M.I."/>
            <person name="Powell A.J."/>
            <person name="Barry K."/>
            <person name="Miller A.N."/>
            <person name="Grigoriev I.V."/>
            <person name="Debuchy R."/>
            <person name="Gladieux P."/>
            <person name="Hiltunen Thoren M."/>
            <person name="Johannesson H."/>
        </authorList>
    </citation>
    <scope>NUCLEOTIDE SEQUENCE</scope>
    <source>
        <strain evidence="4">CBS 232.78</strain>
    </source>
</reference>
<feature type="domain" description="3-beta hydroxysteroid dehydrogenase/isomerase" evidence="3">
    <location>
        <begin position="15"/>
        <end position="265"/>
    </location>
</feature>
<dbReference type="PANTHER" id="PTHR10366">
    <property type="entry name" value="NAD DEPENDENT EPIMERASE/DEHYDRATASE"/>
    <property type="match status" value="1"/>
</dbReference>
<name>A0AAE0NU81_9PEZI</name>